<name>A0A9D3YDF9_DREPO</name>
<evidence type="ECO:0000313" key="2">
    <source>
        <dbReference type="Proteomes" id="UP000828390"/>
    </source>
</evidence>
<evidence type="ECO:0000313" key="1">
    <source>
        <dbReference type="EMBL" id="KAH3698345.1"/>
    </source>
</evidence>
<accession>A0A9D3YDF9</accession>
<dbReference type="EMBL" id="JAIWYP010000016">
    <property type="protein sequence ID" value="KAH3698345.1"/>
    <property type="molecule type" value="Genomic_DNA"/>
</dbReference>
<dbReference type="AlphaFoldDB" id="A0A9D3YDF9"/>
<proteinExistence type="predicted"/>
<comment type="caution">
    <text evidence="1">The sequence shown here is derived from an EMBL/GenBank/DDBJ whole genome shotgun (WGS) entry which is preliminary data.</text>
</comment>
<reference evidence="1" key="2">
    <citation type="submission" date="2020-11" db="EMBL/GenBank/DDBJ databases">
        <authorList>
            <person name="McCartney M.A."/>
            <person name="Auch B."/>
            <person name="Kono T."/>
            <person name="Mallez S."/>
            <person name="Becker A."/>
            <person name="Gohl D.M."/>
            <person name="Silverstein K.A.T."/>
            <person name="Koren S."/>
            <person name="Bechman K.B."/>
            <person name="Herman A."/>
            <person name="Abrahante J.E."/>
            <person name="Garbe J."/>
        </authorList>
    </citation>
    <scope>NUCLEOTIDE SEQUENCE</scope>
    <source>
        <strain evidence="1">Duluth1</strain>
        <tissue evidence="1">Whole animal</tissue>
    </source>
</reference>
<gene>
    <name evidence="1" type="ORF">DPMN_085864</name>
</gene>
<dbReference type="Proteomes" id="UP000828390">
    <property type="component" value="Unassembled WGS sequence"/>
</dbReference>
<sequence>MTDTPVSQGAVSIATSDAALTAEHVPVLRSETQDVVAGDPIISVSACATVDKLSISMIQSESESTTQPMFRLELPIMEESEDIIEEVVVARKPMSANRRRRVIEDDSGEDIKTDQTTRGYHHATNEQLNNTLEQEETFNLFSGQYLATKIGPTDNVEAMADETQNYIVNEQDSCLDL</sequence>
<organism evidence="1 2">
    <name type="scientific">Dreissena polymorpha</name>
    <name type="common">Zebra mussel</name>
    <name type="synonym">Mytilus polymorpha</name>
    <dbReference type="NCBI Taxonomy" id="45954"/>
    <lineage>
        <taxon>Eukaryota</taxon>
        <taxon>Metazoa</taxon>
        <taxon>Spiralia</taxon>
        <taxon>Lophotrochozoa</taxon>
        <taxon>Mollusca</taxon>
        <taxon>Bivalvia</taxon>
        <taxon>Autobranchia</taxon>
        <taxon>Heteroconchia</taxon>
        <taxon>Euheterodonta</taxon>
        <taxon>Imparidentia</taxon>
        <taxon>Neoheterodontei</taxon>
        <taxon>Myida</taxon>
        <taxon>Dreissenoidea</taxon>
        <taxon>Dreissenidae</taxon>
        <taxon>Dreissena</taxon>
    </lineage>
</organism>
<protein>
    <submittedName>
        <fullName evidence="1">Uncharacterized protein</fullName>
    </submittedName>
</protein>
<reference evidence="1" key="1">
    <citation type="journal article" date="2019" name="bioRxiv">
        <title>The Genome of the Zebra Mussel, Dreissena polymorpha: A Resource for Invasive Species Research.</title>
        <authorList>
            <person name="McCartney M.A."/>
            <person name="Auch B."/>
            <person name="Kono T."/>
            <person name="Mallez S."/>
            <person name="Zhang Y."/>
            <person name="Obille A."/>
            <person name="Becker A."/>
            <person name="Abrahante J.E."/>
            <person name="Garbe J."/>
            <person name="Badalamenti J.P."/>
            <person name="Herman A."/>
            <person name="Mangelson H."/>
            <person name="Liachko I."/>
            <person name="Sullivan S."/>
            <person name="Sone E.D."/>
            <person name="Koren S."/>
            <person name="Silverstein K.A.T."/>
            <person name="Beckman K.B."/>
            <person name="Gohl D.M."/>
        </authorList>
    </citation>
    <scope>NUCLEOTIDE SEQUENCE</scope>
    <source>
        <strain evidence="1">Duluth1</strain>
        <tissue evidence="1">Whole animal</tissue>
    </source>
</reference>
<keyword evidence="2" id="KW-1185">Reference proteome</keyword>